<organism evidence="1 2">
    <name type="scientific">Cypionkella sinensis</name>
    <dbReference type="NCBI Taxonomy" id="1756043"/>
    <lineage>
        <taxon>Bacteria</taxon>
        <taxon>Pseudomonadati</taxon>
        <taxon>Pseudomonadota</taxon>
        <taxon>Alphaproteobacteria</taxon>
        <taxon>Rhodobacterales</taxon>
        <taxon>Paracoccaceae</taxon>
        <taxon>Cypionkella</taxon>
    </lineage>
</organism>
<name>A0ABV7J2G3_9RHOB</name>
<dbReference type="RefSeq" id="WP_380071927.1">
    <property type="nucleotide sequence ID" value="NZ_JBHRTO010000001.1"/>
</dbReference>
<evidence type="ECO:0000313" key="2">
    <source>
        <dbReference type="Proteomes" id="UP001595547"/>
    </source>
</evidence>
<dbReference type="EMBL" id="JBHRTO010000001">
    <property type="protein sequence ID" value="MFC3180298.1"/>
    <property type="molecule type" value="Genomic_DNA"/>
</dbReference>
<evidence type="ECO:0000313" key="1">
    <source>
        <dbReference type="EMBL" id="MFC3180298.1"/>
    </source>
</evidence>
<protein>
    <submittedName>
        <fullName evidence="1">Uncharacterized protein</fullName>
    </submittedName>
</protein>
<dbReference type="Proteomes" id="UP001595547">
    <property type="component" value="Unassembled WGS sequence"/>
</dbReference>
<reference evidence="2" key="1">
    <citation type="journal article" date="2019" name="Int. J. Syst. Evol. Microbiol.">
        <title>The Global Catalogue of Microorganisms (GCM) 10K type strain sequencing project: providing services to taxonomists for standard genome sequencing and annotation.</title>
        <authorList>
            <consortium name="The Broad Institute Genomics Platform"/>
            <consortium name="The Broad Institute Genome Sequencing Center for Infectious Disease"/>
            <person name="Wu L."/>
            <person name="Ma J."/>
        </authorList>
    </citation>
    <scope>NUCLEOTIDE SEQUENCE [LARGE SCALE GENOMIC DNA]</scope>
    <source>
        <strain evidence="2">KCTC 52039</strain>
    </source>
</reference>
<comment type="caution">
    <text evidence="1">The sequence shown here is derived from an EMBL/GenBank/DDBJ whole genome shotgun (WGS) entry which is preliminary data.</text>
</comment>
<proteinExistence type="predicted"/>
<sequence length="119" mass="12995">MPPQQGQSADAGPTGRRILYLAGGEDAPASPDAMIFSLPFHQLCPEELARIAPDLVVFPLFSATLDAVVILTRLNELGYRGRCLVLTPRLPKPHLIEAELRSHRGEMEIQLLTSDAPLN</sequence>
<gene>
    <name evidence="1" type="ORF">ACFOGH_04800</name>
</gene>
<keyword evidence="2" id="KW-1185">Reference proteome</keyword>
<accession>A0ABV7J2G3</accession>